<proteinExistence type="predicted"/>
<sequence>MKLEELKDKLATNGLARYFDKLNPLLRNTIRLYQTATDENLIEIGQTKIGGRPDLPPNISWATETNKVVTTEKSF</sequence>
<gene>
    <name evidence="1" type="ORF">FJM65_03820</name>
</gene>
<dbReference type="EMBL" id="VFRQ01000002">
    <property type="protein sequence ID" value="TPE45177.1"/>
    <property type="molecule type" value="Genomic_DNA"/>
</dbReference>
<dbReference type="SUPFAM" id="SSF103032">
    <property type="entry name" value="Hypothetical protein YwqG"/>
    <property type="match status" value="1"/>
</dbReference>
<dbReference type="RefSeq" id="WP_140619627.1">
    <property type="nucleotide sequence ID" value="NZ_VFRQ01000002.1"/>
</dbReference>
<dbReference type="Gene3D" id="2.30.320.10">
    <property type="entry name" value="YwqG-like"/>
    <property type="match status" value="1"/>
</dbReference>
<dbReference type="AlphaFoldDB" id="A0A501WE55"/>
<protein>
    <submittedName>
        <fullName evidence="1">Uncharacterized protein</fullName>
    </submittedName>
</protein>
<reference evidence="1 2" key="1">
    <citation type="submission" date="2019-06" db="EMBL/GenBank/DDBJ databases">
        <title>A novel bacterium of genus Pontibacter, isolated from marine sediment.</title>
        <authorList>
            <person name="Huang H."/>
            <person name="Mo K."/>
            <person name="Hu Y."/>
        </authorList>
    </citation>
    <scope>NUCLEOTIDE SEQUENCE [LARGE SCALE GENOMIC DNA]</scope>
    <source>
        <strain evidence="1 2">HB172049</strain>
    </source>
</reference>
<dbReference type="InterPro" id="IPR035948">
    <property type="entry name" value="YwqG-like_sf"/>
</dbReference>
<evidence type="ECO:0000313" key="1">
    <source>
        <dbReference type="EMBL" id="TPE45177.1"/>
    </source>
</evidence>
<comment type="caution">
    <text evidence="1">The sequence shown here is derived from an EMBL/GenBank/DDBJ whole genome shotgun (WGS) entry which is preliminary data.</text>
</comment>
<keyword evidence="2" id="KW-1185">Reference proteome</keyword>
<organism evidence="1 2">
    <name type="scientific">Pontibacter mangrovi</name>
    <dbReference type="NCBI Taxonomy" id="2589816"/>
    <lineage>
        <taxon>Bacteria</taxon>
        <taxon>Pseudomonadati</taxon>
        <taxon>Bacteroidota</taxon>
        <taxon>Cytophagia</taxon>
        <taxon>Cytophagales</taxon>
        <taxon>Hymenobacteraceae</taxon>
        <taxon>Pontibacter</taxon>
    </lineage>
</organism>
<evidence type="ECO:0000313" key="2">
    <source>
        <dbReference type="Proteomes" id="UP000316727"/>
    </source>
</evidence>
<dbReference type="OrthoDB" id="8856529at2"/>
<dbReference type="Proteomes" id="UP000316727">
    <property type="component" value="Unassembled WGS sequence"/>
</dbReference>
<name>A0A501WE55_9BACT</name>
<accession>A0A501WE55</accession>